<sequence>MWRMLMYPPRYIKETLIKDEKLVYFTRPHWIIYGPGVIALIFAALFYTYGPAYFILRSRLLGGYPLYDLCSFFAFALGAFWLLTAYVTYRTSEYGVTDKRVIMKKGWIRRNSLEIFLRRLEGVDVNQTVTGRILGYGTLVISGMGGSRDYYTNVPQPLMFRKYVQRQVDLLIDASEEAQS</sequence>
<feature type="transmembrane region" description="Helical" evidence="1">
    <location>
        <begin position="30"/>
        <end position="49"/>
    </location>
</feature>
<keyword evidence="1" id="KW-0472">Membrane</keyword>
<gene>
    <name evidence="3" type="ordered locus">CBUD_0096</name>
</gene>
<evidence type="ECO:0000313" key="4">
    <source>
        <dbReference type="Proteomes" id="UP000008555"/>
    </source>
</evidence>
<dbReference type="AlphaFoldDB" id="A9KB83"/>
<organism evidence="3 4">
    <name type="scientific">Coxiella burnetii (strain Dugway 5J108-111)</name>
    <dbReference type="NCBI Taxonomy" id="434922"/>
    <lineage>
        <taxon>Bacteria</taxon>
        <taxon>Pseudomonadati</taxon>
        <taxon>Pseudomonadota</taxon>
        <taxon>Gammaproteobacteria</taxon>
        <taxon>Legionellales</taxon>
        <taxon>Coxiellaceae</taxon>
        <taxon>Coxiella</taxon>
    </lineage>
</organism>
<feature type="transmembrane region" description="Helical" evidence="1">
    <location>
        <begin position="69"/>
        <end position="89"/>
    </location>
</feature>
<dbReference type="RefSeq" id="WP_010958499.1">
    <property type="nucleotide sequence ID" value="NC_009727.1"/>
</dbReference>
<dbReference type="PANTHER" id="PTHR37938">
    <property type="entry name" value="BLL0215 PROTEIN"/>
    <property type="match status" value="1"/>
</dbReference>
<dbReference type="EMBL" id="CP000733">
    <property type="protein sequence ID" value="ABS76795.2"/>
    <property type="molecule type" value="Genomic_DNA"/>
</dbReference>
<name>A9KB83_COXBN</name>
<proteinExistence type="predicted"/>
<reference evidence="3 4" key="1">
    <citation type="journal article" date="2009" name="Infect. Immun.">
        <title>Comparative genomics reveal extensive transposon-mediated genomic plasticity and diversity among potential effector proteins within the genus Coxiella.</title>
        <authorList>
            <person name="Beare P.A."/>
            <person name="Unsworth N."/>
            <person name="Andoh M."/>
            <person name="Voth D.E."/>
            <person name="Omsland A."/>
            <person name="Gilk S.D."/>
            <person name="Williams K.P."/>
            <person name="Sobral B.W."/>
            <person name="Kupko J.J.III."/>
            <person name="Porcella S.F."/>
            <person name="Samuel J.E."/>
            <person name="Heinzen R.A."/>
        </authorList>
    </citation>
    <scope>NUCLEOTIDE SEQUENCE [LARGE SCALE GENOMIC DNA]</scope>
    <source>
        <strain evidence="3 4">Dugway 5J108-111</strain>
    </source>
</reference>
<accession>A9KB83</accession>
<keyword evidence="1" id="KW-0812">Transmembrane</keyword>
<evidence type="ECO:0000313" key="3">
    <source>
        <dbReference type="EMBL" id="ABS76795.2"/>
    </source>
</evidence>
<dbReference type="Pfam" id="PF03703">
    <property type="entry name" value="bPH_2"/>
    <property type="match status" value="1"/>
</dbReference>
<dbReference type="Proteomes" id="UP000008555">
    <property type="component" value="Chromosome"/>
</dbReference>
<evidence type="ECO:0000256" key="1">
    <source>
        <dbReference type="SAM" id="Phobius"/>
    </source>
</evidence>
<dbReference type="InterPro" id="IPR005182">
    <property type="entry name" value="YdbS-like_PH"/>
</dbReference>
<evidence type="ECO:0000259" key="2">
    <source>
        <dbReference type="Pfam" id="PF03703"/>
    </source>
</evidence>
<dbReference type="PANTHER" id="PTHR37938:SF1">
    <property type="entry name" value="BLL0215 PROTEIN"/>
    <property type="match status" value="1"/>
</dbReference>
<protein>
    <submittedName>
        <fullName evidence="3">Hypothetical membrane associated protein</fullName>
    </submittedName>
</protein>
<dbReference type="KEGG" id="cbd:CBUD_0096"/>
<keyword evidence="1" id="KW-1133">Transmembrane helix</keyword>
<dbReference type="HOGENOM" id="CLU_111557_1_0_6"/>
<feature type="domain" description="YdbS-like PH" evidence="2">
    <location>
        <begin position="89"/>
        <end position="163"/>
    </location>
</feature>